<dbReference type="EMBL" id="LR796897">
    <property type="protein sequence ID" value="CAB4173178.1"/>
    <property type="molecule type" value="Genomic_DNA"/>
</dbReference>
<name>A0A6J5LPV5_9CAUD</name>
<keyword evidence="1" id="KW-0472">Membrane</keyword>
<evidence type="ECO:0000256" key="1">
    <source>
        <dbReference type="SAM" id="Phobius"/>
    </source>
</evidence>
<evidence type="ECO:0000313" key="3">
    <source>
        <dbReference type="EMBL" id="CAB4173178.1"/>
    </source>
</evidence>
<reference evidence="2" key="1">
    <citation type="submission" date="2020-04" db="EMBL/GenBank/DDBJ databases">
        <authorList>
            <person name="Chiriac C."/>
            <person name="Salcher M."/>
            <person name="Ghai R."/>
            <person name="Kavagutti S V."/>
        </authorList>
    </citation>
    <scope>NUCLEOTIDE SEQUENCE</scope>
</reference>
<proteinExistence type="predicted"/>
<gene>
    <name evidence="2" type="ORF">UFOVP309_22</name>
    <name evidence="3" type="ORF">UFOVP946_29</name>
</gene>
<feature type="transmembrane region" description="Helical" evidence="1">
    <location>
        <begin position="6"/>
        <end position="28"/>
    </location>
</feature>
<accession>A0A6J5LPV5</accession>
<keyword evidence="1" id="KW-1133">Transmembrane helix</keyword>
<sequence length="71" mass="8315">MIYFQILIGLLIITFFVTAFIEHTLIIAPIKGLMFGVLYNNDYFEDEDIKEHTIQIVLLIISFTFIWETNG</sequence>
<protein>
    <submittedName>
        <fullName evidence="2">Uncharacterized protein</fullName>
    </submittedName>
</protein>
<keyword evidence="1" id="KW-0812">Transmembrane</keyword>
<organism evidence="2">
    <name type="scientific">uncultured Caudovirales phage</name>
    <dbReference type="NCBI Taxonomy" id="2100421"/>
    <lineage>
        <taxon>Viruses</taxon>
        <taxon>Duplodnaviria</taxon>
        <taxon>Heunggongvirae</taxon>
        <taxon>Uroviricota</taxon>
        <taxon>Caudoviricetes</taxon>
        <taxon>Peduoviridae</taxon>
        <taxon>Maltschvirus</taxon>
        <taxon>Maltschvirus maltsch</taxon>
    </lineage>
</organism>
<dbReference type="EMBL" id="LR796320">
    <property type="protein sequence ID" value="CAB4136515.1"/>
    <property type="molecule type" value="Genomic_DNA"/>
</dbReference>
<evidence type="ECO:0000313" key="2">
    <source>
        <dbReference type="EMBL" id="CAB4136515.1"/>
    </source>
</evidence>